<evidence type="ECO:0000256" key="8">
    <source>
        <dbReference type="ARBA" id="ARBA00022989"/>
    </source>
</evidence>
<evidence type="ECO:0000256" key="7">
    <source>
        <dbReference type="ARBA" id="ARBA00022958"/>
    </source>
</evidence>
<feature type="transmembrane region" description="Helical" evidence="11">
    <location>
        <begin position="341"/>
        <end position="363"/>
    </location>
</feature>
<keyword evidence="14" id="KW-1185">Reference proteome</keyword>
<keyword evidence="7" id="KW-0630">Potassium</keyword>
<feature type="transmembrane region" description="Helical" evidence="11">
    <location>
        <begin position="6"/>
        <end position="24"/>
    </location>
</feature>
<feature type="transmembrane region" description="Helical" evidence="11">
    <location>
        <begin position="286"/>
        <end position="306"/>
    </location>
</feature>
<feature type="transmembrane region" description="Helical" evidence="11">
    <location>
        <begin position="92"/>
        <end position="115"/>
    </location>
</feature>
<comment type="subcellular location">
    <subcellularLocation>
        <location evidence="1">Endomembrane system</location>
        <topology evidence="1">Multi-pass membrane protein</topology>
    </subcellularLocation>
</comment>
<keyword evidence="4" id="KW-0050">Antiport</keyword>
<evidence type="ECO:0000256" key="3">
    <source>
        <dbReference type="ARBA" id="ARBA00022448"/>
    </source>
</evidence>
<evidence type="ECO:0000256" key="10">
    <source>
        <dbReference type="ARBA" id="ARBA00023136"/>
    </source>
</evidence>
<keyword evidence="5" id="KW-0633">Potassium transport</keyword>
<keyword evidence="9" id="KW-0406">Ion transport</keyword>
<dbReference type="STRING" id="1434700.SAMN06296427_10137"/>
<dbReference type="PROSITE" id="PS51201">
    <property type="entry name" value="RCK_N"/>
    <property type="match status" value="1"/>
</dbReference>
<gene>
    <name evidence="13" type="ORF">SAMN06296427_10137</name>
</gene>
<protein>
    <submittedName>
        <fullName evidence="13">Kef-type potassium/proton antiporter, CPA2 family</fullName>
    </submittedName>
</protein>
<evidence type="ECO:0000256" key="4">
    <source>
        <dbReference type="ARBA" id="ARBA00022449"/>
    </source>
</evidence>
<keyword evidence="10 11" id="KW-0472">Membrane</keyword>
<dbReference type="InterPro" id="IPR038770">
    <property type="entry name" value="Na+/solute_symporter_sf"/>
</dbReference>
<dbReference type="GO" id="GO:0015297">
    <property type="term" value="F:antiporter activity"/>
    <property type="evidence" value="ECO:0007669"/>
    <property type="project" value="UniProtKB-KW"/>
</dbReference>
<dbReference type="GO" id="GO:0005886">
    <property type="term" value="C:plasma membrane"/>
    <property type="evidence" value="ECO:0007669"/>
    <property type="project" value="TreeGrafter"/>
</dbReference>
<evidence type="ECO:0000313" key="13">
    <source>
        <dbReference type="EMBL" id="SMC31951.1"/>
    </source>
</evidence>
<dbReference type="PANTHER" id="PTHR46157">
    <property type="entry name" value="K(+) EFFLUX ANTIPORTER 3, CHLOROPLASTIC"/>
    <property type="match status" value="1"/>
</dbReference>
<evidence type="ECO:0000256" key="6">
    <source>
        <dbReference type="ARBA" id="ARBA00022692"/>
    </source>
</evidence>
<keyword evidence="6 11" id="KW-0812">Transmembrane</keyword>
<dbReference type="PANTHER" id="PTHR46157:SF4">
    <property type="entry name" value="K(+) EFFLUX ANTIPORTER 3, CHLOROPLASTIC"/>
    <property type="match status" value="1"/>
</dbReference>
<evidence type="ECO:0000313" key="14">
    <source>
        <dbReference type="Proteomes" id="UP000192393"/>
    </source>
</evidence>
<dbReference type="FunFam" id="3.40.50.720:FF:000036">
    <property type="entry name" value="Glutathione-regulated potassium-efflux system protein KefB"/>
    <property type="match status" value="1"/>
</dbReference>
<dbReference type="InterPro" id="IPR003148">
    <property type="entry name" value="RCK_N"/>
</dbReference>
<evidence type="ECO:0000256" key="2">
    <source>
        <dbReference type="ARBA" id="ARBA00005551"/>
    </source>
</evidence>
<feature type="transmembrane region" description="Helical" evidence="11">
    <location>
        <begin position="61"/>
        <end position="80"/>
    </location>
</feature>
<dbReference type="AlphaFoldDB" id="A0A1W1Y805"/>
<dbReference type="Gene3D" id="3.40.50.720">
    <property type="entry name" value="NAD(P)-binding Rossmann-like Domain"/>
    <property type="match status" value="1"/>
</dbReference>
<comment type="similarity">
    <text evidence="2">Belongs to the monovalent cation:proton antiporter 2 (CPA2) transporter (TC 2.A.37) family.</text>
</comment>
<dbReference type="InterPro" id="IPR036291">
    <property type="entry name" value="NAD(P)-bd_dom_sf"/>
</dbReference>
<dbReference type="GO" id="GO:0006813">
    <property type="term" value="P:potassium ion transport"/>
    <property type="evidence" value="ECO:0007669"/>
    <property type="project" value="UniProtKB-KW"/>
</dbReference>
<feature type="transmembrane region" description="Helical" evidence="11">
    <location>
        <begin position="154"/>
        <end position="177"/>
    </location>
</feature>
<feature type="transmembrane region" description="Helical" evidence="11">
    <location>
        <begin position="312"/>
        <end position="334"/>
    </location>
</feature>
<dbReference type="GO" id="GO:0008324">
    <property type="term" value="F:monoatomic cation transmembrane transporter activity"/>
    <property type="evidence" value="ECO:0007669"/>
    <property type="project" value="InterPro"/>
</dbReference>
<dbReference type="InterPro" id="IPR004771">
    <property type="entry name" value="K/H_exchanger"/>
</dbReference>
<dbReference type="Gene3D" id="1.20.1530.20">
    <property type="match status" value="1"/>
</dbReference>
<dbReference type="EMBL" id="FWXS01000001">
    <property type="protein sequence ID" value="SMC31951.1"/>
    <property type="molecule type" value="Genomic_DNA"/>
</dbReference>
<evidence type="ECO:0000256" key="5">
    <source>
        <dbReference type="ARBA" id="ARBA00022538"/>
    </source>
</evidence>
<organism evidence="13 14">
    <name type="scientific">Moheibacter sediminis</name>
    <dbReference type="NCBI Taxonomy" id="1434700"/>
    <lineage>
        <taxon>Bacteria</taxon>
        <taxon>Pseudomonadati</taxon>
        <taxon>Bacteroidota</taxon>
        <taxon>Flavobacteriia</taxon>
        <taxon>Flavobacteriales</taxon>
        <taxon>Weeksellaceae</taxon>
        <taxon>Moheibacter</taxon>
    </lineage>
</organism>
<dbReference type="GO" id="GO:0012505">
    <property type="term" value="C:endomembrane system"/>
    <property type="evidence" value="ECO:0007669"/>
    <property type="project" value="UniProtKB-SubCell"/>
</dbReference>
<feature type="transmembrane region" description="Helical" evidence="11">
    <location>
        <begin position="121"/>
        <end position="142"/>
    </location>
</feature>
<reference evidence="13 14" key="1">
    <citation type="submission" date="2017-04" db="EMBL/GenBank/DDBJ databases">
        <authorList>
            <person name="Afonso C.L."/>
            <person name="Miller P.J."/>
            <person name="Scott M.A."/>
            <person name="Spackman E."/>
            <person name="Goraichik I."/>
            <person name="Dimitrov K.M."/>
            <person name="Suarez D.L."/>
            <person name="Swayne D.E."/>
        </authorList>
    </citation>
    <scope>NUCLEOTIDE SEQUENCE [LARGE SCALE GENOMIC DNA]</scope>
    <source>
        <strain evidence="13 14">CGMCC 1.12708</strain>
    </source>
</reference>
<feature type="transmembrane region" description="Helical" evidence="11">
    <location>
        <begin position="31"/>
        <end position="49"/>
    </location>
</feature>
<dbReference type="GO" id="GO:1902600">
    <property type="term" value="P:proton transmembrane transport"/>
    <property type="evidence" value="ECO:0007669"/>
    <property type="project" value="InterPro"/>
</dbReference>
<evidence type="ECO:0000259" key="12">
    <source>
        <dbReference type="PROSITE" id="PS51201"/>
    </source>
</evidence>
<dbReference type="Pfam" id="PF00999">
    <property type="entry name" value="Na_H_Exchanger"/>
    <property type="match status" value="1"/>
</dbReference>
<feature type="transmembrane region" description="Helical" evidence="11">
    <location>
        <begin position="375"/>
        <end position="398"/>
    </location>
</feature>
<proteinExistence type="inferred from homology"/>
<dbReference type="SUPFAM" id="SSF51735">
    <property type="entry name" value="NAD(P)-binding Rossmann-fold domains"/>
    <property type="match status" value="1"/>
</dbReference>
<dbReference type="InterPro" id="IPR006153">
    <property type="entry name" value="Cation/H_exchanger_TM"/>
</dbReference>
<feature type="domain" description="RCK N-terminal" evidence="12">
    <location>
        <begin position="421"/>
        <end position="540"/>
    </location>
</feature>
<sequence>MGGFSMFQAFIYLLAAIVCVPIAKRSGLGSVLGYLIAGVLIGPYVLGPFLGLSSGESGEDIMHAAEFGVVMMLFLVGLELDPNEFWKMRKKIVGIGSIQLFGTILLIMPICFHYLNLGFGTSLAIGSAVAMSSTAIILQTLSEKGLTKTPSGQSSFAVLLFQDIMVIPILAILPLLAVNATIVTEHAHDTLLDGAPGWMKTLAILSAIGIIFFVGNYIVNPFFKYIARLQVRELFTSFALMLVIGVSVLMTYVGLSPALGAFMAGVALANSQYKHQLESDIEPFKALLLGLFFIAVGSTINFNLIIDDPLTILFMTLGIMTIKAIVLLVAGWIFKLKLTQNILFVMLLSQIGEFAFVILNLTNQLQLIPKEWHDLLLATTAVTMTITPILLMINEKWIAPLIGMRKRKFAEEIEYDLPESHKKIIIAGYGDFGNTIGRIVKFSGFQATVLDNDSDRVNLLRKMGFKVYYGDATNLNVLRAAKADEAHILVAAIDPPEINKRLIETAKEHFPNLKILVRARNRFEAYEFINDGFDKVYRETFYTALQAGVDCLELLGVSHEDAVRQGEIFKVAEKASLKKLSKHSHNLEEYITVSREETERIRALLNEGMNLELVEDEIEEEDSEKR</sequence>
<dbReference type="Pfam" id="PF02254">
    <property type="entry name" value="TrkA_N"/>
    <property type="match status" value="1"/>
</dbReference>
<accession>A0A1W1Y805</accession>
<keyword evidence="3" id="KW-0813">Transport</keyword>
<evidence type="ECO:0000256" key="9">
    <source>
        <dbReference type="ARBA" id="ARBA00023065"/>
    </source>
</evidence>
<evidence type="ECO:0000256" key="11">
    <source>
        <dbReference type="SAM" id="Phobius"/>
    </source>
</evidence>
<dbReference type="OrthoDB" id="9781411at2"/>
<feature type="transmembrane region" description="Helical" evidence="11">
    <location>
        <begin position="197"/>
        <end position="219"/>
    </location>
</feature>
<name>A0A1W1Y805_9FLAO</name>
<dbReference type="RefSeq" id="WP_084015258.1">
    <property type="nucleotide sequence ID" value="NZ_FWXS01000001.1"/>
</dbReference>
<keyword evidence="8 11" id="KW-1133">Transmembrane helix</keyword>
<dbReference type="Proteomes" id="UP000192393">
    <property type="component" value="Unassembled WGS sequence"/>
</dbReference>
<dbReference type="NCBIfam" id="TIGR00932">
    <property type="entry name" value="2a37"/>
    <property type="match status" value="1"/>
</dbReference>
<evidence type="ECO:0000256" key="1">
    <source>
        <dbReference type="ARBA" id="ARBA00004127"/>
    </source>
</evidence>